<dbReference type="HOGENOM" id="CLU_2637889_0_0_1"/>
<organism evidence="2 3">
    <name type="scientific">Cochliobolus heterostrophus (strain C5 / ATCC 48332 / race O)</name>
    <name type="common">Southern corn leaf blight fungus</name>
    <name type="synonym">Bipolaris maydis</name>
    <dbReference type="NCBI Taxonomy" id="701091"/>
    <lineage>
        <taxon>Eukaryota</taxon>
        <taxon>Fungi</taxon>
        <taxon>Dikarya</taxon>
        <taxon>Ascomycota</taxon>
        <taxon>Pezizomycotina</taxon>
        <taxon>Dothideomycetes</taxon>
        <taxon>Pleosporomycetidae</taxon>
        <taxon>Pleosporales</taxon>
        <taxon>Pleosporineae</taxon>
        <taxon>Pleosporaceae</taxon>
        <taxon>Bipolaris</taxon>
    </lineage>
</organism>
<proteinExistence type="predicted"/>
<keyword evidence="3" id="KW-1185">Reference proteome</keyword>
<feature type="region of interest" description="Disordered" evidence="1">
    <location>
        <begin position="1"/>
        <end position="65"/>
    </location>
</feature>
<evidence type="ECO:0000313" key="2">
    <source>
        <dbReference type="EMBL" id="EMD92176.1"/>
    </source>
</evidence>
<evidence type="ECO:0000256" key="1">
    <source>
        <dbReference type="SAM" id="MobiDB-lite"/>
    </source>
</evidence>
<gene>
    <name evidence="2" type="ORF">COCHEDRAFT_1213256</name>
</gene>
<dbReference type="Proteomes" id="UP000016936">
    <property type="component" value="Unassembled WGS sequence"/>
</dbReference>
<accession>M2UEQ1</accession>
<sequence>MPAEKRRRAEAPAIVPERGDPGIHALTTPEDSTTAALPIFSTPSSSNTSADPGSQPSSFTFPLNPDVNIDVPMMATF</sequence>
<dbReference type="AlphaFoldDB" id="M2UEQ1"/>
<evidence type="ECO:0000313" key="3">
    <source>
        <dbReference type="Proteomes" id="UP000016936"/>
    </source>
</evidence>
<protein>
    <submittedName>
        <fullName evidence="2">Uncharacterized protein</fullName>
    </submittedName>
</protein>
<name>M2UEQ1_COCH5</name>
<reference evidence="2 3" key="1">
    <citation type="journal article" date="2012" name="PLoS Pathog.">
        <title>Diverse lifestyles and strategies of plant pathogenesis encoded in the genomes of eighteen Dothideomycetes fungi.</title>
        <authorList>
            <person name="Ohm R.A."/>
            <person name="Feau N."/>
            <person name="Henrissat B."/>
            <person name="Schoch C.L."/>
            <person name="Horwitz B.A."/>
            <person name="Barry K.W."/>
            <person name="Condon B.J."/>
            <person name="Copeland A.C."/>
            <person name="Dhillon B."/>
            <person name="Glaser F."/>
            <person name="Hesse C.N."/>
            <person name="Kosti I."/>
            <person name="LaButti K."/>
            <person name="Lindquist E.A."/>
            <person name="Lucas S."/>
            <person name="Salamov A.A."/>
            <person name="Bradshaw R.E."/>
            <person name="Ciuffetti L."/>
            <person name="Hamelin R.C."/>
            <person name="Kema G.H.J."/>
            <person name="Lawrence C."/>
            <person name="Scott J.A."/>
            <person name="Spatafora J.W."/>
            <person name="Turgeon B.G."/>
            <person name="de Wit P.J.G.M."/>
            <person name="Zhong S."/>
            <person name="Goodwin S.B."/>
            <person name="Grigoriev I.V."/>
        </authorList>
    </citation>
    <scope>NUCLEOTIDE SEQUENCE [LARGE SCALE GENOMIC DNA]</scope>
    <source>
        <strain evidence="3">C5 / ATCC 48332 / race O</strain>
    </source>
</reference>
<dbReference type="EMBL" id="KB445575">
    <property type="protein sequence ID" value="EMD92176.1"/>
    <property type="molecule type" value="Genomic_DNA"/>
</dbReference>
<reference evidence="3" key="2">
    <citation type="journal article" date="2013" name="PLoS Genet.">
        <title>Comparative genome structure, secondary metabolite, and effector coding capacity across Cochliobolus pathogens.</title>
        <authorList>
            <person name="Condon B.J."/>
            <person name="Leng Y."/>
            <person name="Wu D."/>
            <person name="Bushley K.E."/>
            <person name="Ohm R.A."/>
            <person name="Otillar R."/>
            <person name="Martin J."/>
            <person name="Schackwitz W."/>
            <person name="Grimwood J."/>
            <person name="MohdZainudin N."/>
            <person name="Xue C."/>
            <person name="Wang R."/>
            <person name="Manning V.A."/>
            <person name="Dhillon B."/>
            <person name="Tu Z.J."/>
            <person name="Steffenson B.J."/>
            <person name="Salamov A."/>
            <person name="Sun H."/>
            <person name="Lowry S."/>
            <person name="LaButti K."/>
            <person name="Han J."/>
            <person name="Copeland A."/>
            <person name="Lindquist E."/>
            <person name="Barry K."/>
            <person name="Schmutz J."/>
            <person name="Baker S.E."/>
            <person name="Ciuffetti L.M."/>
            <person name="Grigoriev I.V."/>
            <person name="Zhong S."/>
            <person name="Turgeon B.G."/>
        </authorList>
    </citation>
    <scope>NUCLEOTIDE SEQUENCE [LARGE SCALE GENOMIC DNA]</scope>
    <source>
        <strain evidence="3">C5 / ATCC 48332 / race O</strain>
    </source>
</reference>
<feature type="compositionally biased region" description="Polar residues" evidence="1">
    <location>
        <begin position="29"/>
        <end position="61"/>
    </location>
</feature>
<dbReference type="OrthoDB" id="5973539at2759"/>